<comment type="caution">
    <text evidence="1">The sequence shown here is derived from an EMBL/GenBank/DDBJ whole genome shotgun (WGS) entry which is preliminary data.</text>
</comment>
<dbReference type="HOGENOM" id="CLU_1524092_0_0_5"/>
<evidence type="ECO:0000313" key="1">
    <source>
        <dbReference type="EMBL" id="EPX82074.1"/>
    </source>
</evidence>
<name>S9S7A1_9RHOB</name>
<reference evidence="2" key="1">
    <citation type="journal article" date="2014" name="Stand. Genomic Sci.">
        <title>Genome sequence of the exopolysaccharide-producing Salipiger mucosus type strain (DSM 16094(T)), a moderately halophilic member of the Roseobacter clade.</title>
        <authorList>
            <person name="Riedel T."/>
            <person name="Spring S."/>
            <person name="Fiebig A."/>
            <person name="Petersen J."/>
            <person name="Kyrpides N.C."/>
            <person name="Goker M."/>
            <person name="Klenk H.P."/>
        </authorList>
    </citation>
    <scope>NUCLEOTIDE SEQUENCE [LARGE SCALE GENOMIC DNA]</scope>
    <source>
        <strain evidence="2">DSM 16094</strain>
    </source>
</reference>
<dbReference type="EMBL" id="APVH01000027">
    <property type="protein sequence ID" value="EPX82074.1"/>
    <property type="molecule type" value="Genomic_DNA"/>
</dbReference>
<dbReference type="AlphaFoldDB" id="S9S7A1"/>
<protein>
    <submittedName>
        <fullName evidence="1">Uncharacterized protein</fullName>
    </submittedName>
</protein>
<keyword evidence="2" id="KW-1185">Reference proteome</keyword>
<dbReference type="Proteomes" id="UP000015347">
    <property type="component" value="Unassembled WGS sequence"/>
</dbReference>
<organism evidence="1 2">
    <name type="scientific">Salipiger mucosus DSM 16094</name>
    <dbReference type="NCBI Taxonomy" id="1123237"/>
    <lineage>
        <taxon>Bacteria</taxon>
        <taxon>Pseudomonadati</taxon>
        <taxon>Pseudomonadota</taxon>
        <taxon>Alphaproteobacteria</taxon>
        <taxon>Rhodobacterales</taxon>
        <taxon>Roseobacteraceae</taxon>
        <taxon>Salipiger</taxon>
    </lineage>
</organism>
<dbReference type="STRING" id="1123237.Salmuc_02441"/>
<dbReference type="RefSeq" id="WP_020038658.1">
    <property type="nucleotide sequence ID" value="NZ_KE557276.1"/>
</dbReference>
<gene>
    <name evidence="1" type="ORF">Salmuc_02441</name>
</gene>
<proteinExistence type="predicted"/>
<accession>S9S7A1</accession>
<sequence length="176" mass="19352">MSDSVEIPVLEIMPGWIVDDVRTEADCNDAIDVLTALVSEIEQNVEEREADHWSDDACRAARCDLIQKRHALNLVADKRERFRREAERHETGRAAAGTSVTASTASILNGQQIEHAEPNISDRLVLVIEPGKSGRLYLTSPTHRELFISGETLAEVLQATAPVMAAIEAAHRETSA</sequence>
<evidence type="ECO:0000313" key="2">
    <source>
        <dbReference type="Proteomes" id="UP000015347"/>
    </source>
</evidence>